<evidence type="ECO:0000313" key="7">
    <source>
        <dbReference type="Proteomes" id="UP000614123"/>
    </source>
</evidence>
<evidence type="ECO:0000313" key="2">
    <source>
        <dbReference type="EMBL" id="MBI6652428.1"/>
    </source>
</evidence>
<dbReference type="Proteomes" id="UP000552560">
    <property type="component" value="Unassembled WGS sequence"/>
</dbReference>
<dbReference type="GO" id="GO:0046686">
    <property type="term" value="P:response to cadmium ion"/>
    <property type="evidence" value="ECO:0007669"/>
    <property type="project" value="TreeGrafter"/>
</dbReference>
<protein>
    <submittedName>
        <fullName evidence="3">Helix-turn-helix transcriptional regulator</fullName>
    </submittedName>
</protein>
<dbReference type="InterPro" id="IPR036390">
    <property type="entry name" value="WH_DNA-bd_sf"/>
</dbReference>
<dbReference type="EMBL" id="JAEILD010000147">
    <property type="protein sequence ID" value="MBI6652428.1"/>
    <property type="molecule type" value="Genomic_DNA"/>
</dbReference>
<reference evidence="4" key="3">
    <citation type="submission" date="2020-01" db="EMBL/GenBank/DDBJ databases">
        <title>Complete genome sequence of Pseudomonas veronii strain PVy, a versatile degrader capable of using multiple contaminants as sole carbon sources.</title>
        <authorList>
            <person name="Lopez-Echartea E."/>
            <person name="Ridl J."/>
            <person name="Pajer P."/>
            <person name="Strejcek M."/>
            <person name="Suman J."/>
            <person name="Uhlik O."/>
        </authorList>
    </citation>
    <scope>NUCLEOTIDE SEQUENCE</scope>
    <source>
        <strain evidence="4">Pvy</strain>
    </source>
</reference>
<dbReference type="PANTHER" id="PTHR39168">
    <property type="entry name" value="TRANSCRIPTIONAL REGULATOR-RELATED"/>
    <property type="match status" value="1"/>
</dbReference>
<dbReference type="OrthoDB" id="9797716at2"/>
<keyword evidence="7" id="KW-1185">Reference proteome</keyword>
<dbReference type="EMBL" id="CP039631">
    <property type="protein sequence ID" value="QCG64889.1"/>
    <property type="molecule type" value="Genomic_DNA"/>
</dbReference>
<dbReference type="GO" id="GO:0003700">
    <property type="term" value="F:DNA-binding transcription factor activity"/>
    <property type="evidence" value="ECO:0007669"/>
    <property type="project" value="InterPro"/>
</dbReference>
<dbReference type="InterPro" id="IPR036388">
    <property type="entry name" value="WH-like_DNA-bd_sf"/>
</dbReference>
<gene>
    <name evidence="4" type="ORF">E4167_04620</name>
    <name evidence="3" type="ORF">HBO43_28210</name>
    <name evidence="2" type="ORF">YA0849_25905</name>
</gene>
<dbReference type="InterPro" id="IPR001845">
    <property type="entry name" value="HTH_ArsR_DNA-bd_dom"/>
</dbReference>
<dbReference type="SMART" id="SM00418">
    <property type="entry name" value="HTH_ARSR"/>
    <property type="match status" value="1"/>
</dbReference>
<dbReference type="Gene3D" id="1.10.10.10">
    <property type="entry name" value="Winged helix-like DNA-binding domain superfamily/Winged helix DNA-binding domain"/>
    <property type="match status" value="1"/>
</dbReference>
<dbReference type="Pfam" id="PF12840">
    <property type="entry name" value="HTH_20"/>
    <property type="match status" value="1"/>
</dbReference>
<dbReference type="InterPro" id="IPR052543">
    <property type="entry name" value="HTH_Metal-responsive_Reg"/>
</dbReference>
<dbReference type="GO" id="GO:0003677">
    <property type="term" value="F:DNA binding"/>
    <property type="evidence" value="ECO:0007669"/>
    <property type="project" value="TreeGrafter"/>
</dbReference>
<proteinExistence type="predicted"/>
<evidence type="ECO:0000259" key="1">
    <source>
        <dbReference type="SMART" id="SM00418"/>
    </source>
</evidence>
<dbReference type="GO" id="GO:0097063">
    <property type="term" value="F:cadmium ion sensor activity"/>
    <property type="evidence" value="ECO:0007669"/>
    <property type="project" value="TreeGrafter"/>
</dbReference>
<dbReference type="AlphaFoldDB" id="A0A0R3A2N0"/>
<dbReference type="EMBL" id="JAAQWE010000040">
    <property type="protein sequence ID" value="NMY00465.1"/>
    <property type="molecule type" value="Genomic_DNA"/>
</dbReference>
<dbReference type="RefSeq" id="WP_017849636.1">
    <property type="nucleotide sequence ID" value="NZ_CP039631.3"/>
</dbReference>
<feature type="domain" description="HTH arsR-type" evidence="1">
    <location>
        <begin position="9"/>
        <end position="88"/>
    </location>
</feature>
<reference evidence="3 6" key="2">
    <citation type="journal article" date="2020" name="Front. Microbiol.">
        <title>Genetic Organization of the aprX-lipA2 Operon Affects the Proteolytic Potential of Pseudomonas Species in Milk.</title>
        <authorList>
            <person name="Maier C."/>
            <person name="Huptas C."/>
            <person name="von Neubeck M."/>
            <person name="Scherer S."/>
            <person name="Wenning M."/>
            <person name="Lucking G."/>
        </authorList>
    </citation>
    <scope>NUCLEOTIDE SEQUENCE [LARGE SCALE GENOMIC DNA]</scope>
    <source>
        <strain evidence="3 6">WS 4671</strain>
    </source>
</reference>
<evidence type="ECO:0000313" key="5">
    <source>
        <dbReference type="Proteomes" id="UP000298274"/>
    </source>
</evidence>
<evidence type="ECO:0000313" key="6">
    <source>
        <dbReference type="Proteomes" id="UP000552560"/>
    </source>
</evidence>
<reference evidence="5" key="1">
    <citation type="submission" date="2019-04" db="EMBL/GenBank/DDBJ databases">
        <title>Complete genome sequence of Pseudomonas veronii strain PVy, a versatile degrader capable of using multiple contaminants as sole carbon sources.</title>
        <authorList>
            <person name="Lopez-Echartea E."/>
            <person name="Ridl J."/>
            <person name="Pajer P."/>
            <person name="Strejcek M."/>
            <person name="Suman J."/>
            <person name="Uhlik O."/>
        </authorList>
    </citation>
    <scope>NUCLEOTIDE SEQUENCE [LARGE SCALE GENOMIC DNA]</scope>
    <source>
        <strain evidence="5">Pvy</strain>
    </source>
</reference>
<dbReference type="PANTHER" id="PTHR39168:SF1">
    <property type="entry name" value="TRANSCRIPTIONAL REGULATORY PROTEIN"/>
    <property type="match status" value="1"/>
</dbReference>
<dbReference type="InterPro" id="IPR011991">
    <property type="entry name" value="ArsR-like_HTH"/>
</dbReference>
<dbReference type="GO" id="GO:0032791">
    <property type="term" value="F:lead ion binding"/>
    <property type="evidence" value="ECO:0007669"/>
    <property type="project" value="TreeGrafter"/>
</dbReference>
<sequence length="231" mass="24350">MEQAPCISQIASLLAEPKRTAMLWALMDGSAKSSQELATLTGLSPASANAHLARLTGGGLLRVEARRGKRLFRVAAADVSTAIDALASTTMASAARSSPQASPLTLAAPAPLRHARLCHGHLGGELAAQLYQRMIAAGWIERHELRTQVTVKGAQHLAGLGIFTQALALPLVCDCFDWSQQQPHLGGALGAGLLQLFLQSNWIRAVNESRALLVSDTGLAEITRLAVPDAL</sequence>
<accession>A0A0R3A2N0</accession>
<dbReference type="Proteomes" id="UP000614123">
    <property type="component" value="Unassembled WGS sequence"/>
</dbReference>
<dbReference type="CDD" id="cd00090">
    <property type="entry name" value="HTH_ARSR"/>
    <property type="match status" value="1"/>
</dbReference>
<reference evidence="2 7" key="4">
    <citation type="submission" date="2020-12" db="EMBL/GenBank/DDBJ databases">
        <title>Comparative genomic insights into the epidemiology and virulence of plant pathogenic Pseudomonads from Turkey.</title>
        <authorList>
            <person name="Dillon M."/>
            <person name="Ruiz-Bedoya T."/>
            <person name="Bendalovic-Torma C."/>
            <person name="Guttman K.M."/>
            <person name="Kwak H."/>
            <person name="Middleton M.A."/>
            <person name="Wang P.W."/>
            <person name="Horuz S."/>
            <person name="Aysan Y."/>
            <person name="Guttman D.S."/>
        </authorList>
    </citation>
    <scope>NUCLEOTIDE SEQUENCE [LARGE SCALE GENOMIC DNA]</scope>
    <source>
        <strain evidence="2 7">S4_EA_3a</strain>
    </source>
</reference>
<organism evidence="3 6">
    <name type="scientific">Pseudomonas veronii</name>
    <dbReference type="NCBI Taxonomy" id="76761"/>
    <lineage>
        <taxon>Bacteria</taxon>
        <taxon>Pseudomonadati</taxon>
        <taxon>Pseudomonadota</taxon>
        <taxon>Gammaproteobacteria</taxon>
        <taxon>Pseudomonadales</taxon>
        <taxon>Pseudomonadaceae</taxon>
        <taxon>Pseudomonas</taxon>
    </lineage>
</organism>
<dbReference type="SUPFAM" id="SSF46785">
    <property type="entry name" value="Winged helix' DNA-binding domain"/>
    <property type="match status" value="1"/>
</dbReference>
<dbReference type="Proteomes" id="UP000298274">
    <property type="component" value="Chromosome"/>
</dbReference>
<dbReference type="GO" id="GO:0010288">
    <property type="term" value="P:response to lead ion"/>
    <property type="evidence" value="ECO:0007669"/>
    <property type="project" value="TreeGrafter"/>
</dbReference>
<name>A0A0R3A2N0_PSEVE</name>
<evidence type="ECO:0000313" key="4">
    <source>
        <dbReference type="EMBL" id="QCG64889.1"/>
    </source>
</evidence>
<evidence type="ECO:0000313" key="3">
    <source>
        <dbReference type="EMBL" id="NMY00465.1"/>
    </source>
</evidence>